<keyword evidence="2" id="KW-1185">Reference proteome</keyword>
<evidence type="ECO:0000313" key="2">
    <source>
        <dbReference type="Proteomes" id="UP001055453"/>
    </source>
</evidence>
<reference evidence="1" key="1">
    <citation type="submission" date="2022-04" db="EMBL/GenBank/DDBJ databases">
        <title>Complete genome sequence of a cyanobacterium, Nostoc sp. SO-36, isolated in Antarctica.</title>
        <authorList>
            <person name="Kanesaki Y."/>
            <person name="Effendi D."/>
            <person name="Sakamoto T."/>
            <person name="Ohtani S."/>
            <person name="Awai K."/>
        </authorList>
    </citation>
    <scope>NUCLEOTIDE SEQUENCE</scope>
    <source>
        <strain evidence="1">SO-36</strain>
    </source>
</reference>
<protein>
    <recommendedName>
        <fullName evidence="3">Transposase</fullName>
    </recommendedName>
</protein>
<evidence type="ECO:0000313" key="1">
    <source>
        <dbReference type="EMBL" id="BDI18545.1"/>
    </source>
</evidence>
<dbReference type="EMBL" id="AP025732">
    <property type="protein sequence ID" value="BDI18545.1"/>
    <property type="molecule type" value="Genomic_DNA"/>
</dbReference>
<accession>A0ABM7Z625</accession>
<evidence type="ECO:0008006" key="3">
    <source>
        <dbReference type="Google" id="ProtNLM"/>
    </source>
</evidence>
<dbReference type="Proteomes" id="UP001055453">
    <property type="component" value="Chromosome"/>
</dbReference>
<gene>
    <name evidence="1" type="ORF">ANSO36C_43470</name>
</gene>
<organism evidence="1 2">
    <name type="scientific">Nostoc cf. commune SO-36</name>
    <dbReference type="NCBI Taxonomy" id="449208"/>
    <lineage>
        <taxon>Bacteria</taxon>
        <taxon>Bacillati</taxon>
        <taxon>Cyanobacteriota</taxon>
        <taxon>Cyanophyceae</taxon>
        <taxon>Nostocales</taxon>
        <taxon>Nostocaceae</taxon>
        <taxon>Nostoc</taxon>
    </lineage>
</organism>
<name>A0ABM7Z625_NOSCO</name>
<proteinExistence type="predicted"/>
<dbReference type="Gene3D" id="3.30.450.20">
    <property type="entry name" value="PAS domain"/>
    <property type="match status" value="1"/>
</dbReference>
<sequence length="92" mass="10898">MSADWREMHSLGSKEFVATTEEPRRDWTEKYIPETDKPRVRAAINRAIATRSNFELEHRVIRLDGTVGLDVLPRHSADRRGWRYRQMVWCGE</sequence>